<dbReference type="SUPFAM" id="SSF56672">
    <property type="entry name" value="DNA/RNA polymerases"/>
    <property type="match status" value="1"/>
</dbReference>
<proteinExistence type="predicted"/>
<dbReference type="KEGG" id="pmar:B0X71_17105"/>
<name>A0A1Q2L3A0_9BACL</name>
<dbReference type="EMBL" id="CP019640">
    <property type="protein sequence ID" value="AQQ54651.1"/>
    <property type="molecule type" value="Genomic_DNA"/>
</dbReference>
<dbReference type="CDD" id="cd00085">
    <property type="entry name" value="HNHc"/>
    <property type="match status" value="1"/>
</dbReference>
<dbReference type="Proteomes" id="UP000188184">
    <property type="component" value="Plasmid unnamed1"/>
</dbReference>
<dbReference type="Pfam" id="PF08388">
    <property type="entry name" value="GIIM"/>
    <property type="match status" value="1"/>
</dbReference>
<dbReference type="InterPro" id="IPR013597">
    <property type="entry name" value="Mat_intron_G2"/>
</dbReference>
<dbReference type="KEGG" id="pmar:B0X71_19520"/>
<evidence type="ECO:0000313" key="3">
    <source>
        <dbReference type="EMBL" id="AQQ54920.1"/>
    </source>
</evidence>
<dbReference type="Gene3D" id="3.30.70.270">
    <property type="match status" value="1"/>
</dbReference>
<dbReference type="PANTHER" id="PTHR34047">
    <property type="entry name" value="NUCLEAR INTRON MATURASE 1, MITOCHONDRIAL-RELATED"/>
    <property type="match status" value="1"/>
</dbReference>
<dbReference type="InterPro" id="IPR000477">
    <property type="entry name" value="RT_dom"/>
</dbReference>
<reference evidence="3 5" key="1">
    <citation type="submission" date="2017-02" db="EMBL/GenBank/DDBJ databases">
        <title>The complete genomic sequence of a novel cold adapted crude oil-degrading bacterium Planococcus qaidamina Y42.</title>
        <authorList>
            <person name="Yang R."/>
        </authorList>
    </citation>
    <scope>NUCLEOTIDE SEQUENCE [LARGE SCALE GENOMIC DNA]</scope>
    <source>
        <strain evidence="3 5">Y42</strain>
        <plasmid evidence="4 5">unnamed1</plasmid>
    </source>
</reference>
<dbReference type="EMBL" id="CP019640">
    <property type="protein sequence ID" value="AQQ54920.1"/>
    <property type="molecule type" value="Genomic_DNA"/>
</dbReference>
<keyword evidence="5" id="KW-1185">Reference proteome</keyword>
<sequence length="640" mass="74830">MEVNCQIKSEKDLKLTLDSMYQESKEGKSLNGLYEVIINDQTIITAIHDIKSNKGSMTAGIDNKTINHFLQMPREKLIRTVRRAMENYNPQPARRKHIPKGNTGKTRPLGIPTMLDRIIQQCIKIVIEPIIEAKLYEHSYGFRPYRSTHHAIARVAHLINIGRYEYVIEGDIKGYFDNIDHAVLMRKLHKIGIIDKRVLALIKKMLKSGIIEEDFKFHDTDKGTPQGGIISPILANVYLNDFDWTVSSRYENPYFADEFSNVKNARRKFRKVGRQPVFLVRYADDWVIFTKTKEQAEKQLEYLKRYFKAKLNLELSEEKTVITDLKENRMKFLGFQVELAKPRKSIGRTGNAKKHELYARILPDMKKVRTKTAEILKDIKQIRRTQCDYQKAVIIEKVNSKIVGLSEYYKTAVWTEIFDSLDHKVFVTSHYTWKKLYRNQNNGKNKAKLKRYSELSNRRKRHEGYTAETHAVEVEGEWVGITKFLHTKSEDPQCFNQNLTPYTVEGRELYYKNAKKNQSLNRLPLYDKNEDVFRIAKRNMLKSDKKNLRKYNFEFYMNREYAFNRDRGKCKVCAGDILPVELQCHHISPTLPLDEVNKITNLASLHKKCHELVHGTSVPEDTKIAKKVEKYRAKLIGDIS</sequence>
<dbReference type="AlphaFoldDB" id="A0A1Q2L3A0"/>
<dbReference type="KEGG" id="pmar:B0X71_18635"/>
<evidence type="ECO:0000259" key="1">
    <source>
        <dbReference type="PROSITE" id="PS50878"/>
    </source>
</evidence>
<keyword evidence="3" id="KW-0548">Nucleotidyltransferase</keyword>
<keyword evidence="3" id="KW-0808">Transferase</keyword>
<dbReference type="EMBL" id="CP019641">
    <property type="protein sequence ID" value="AQQ55363.1"/>
    <property type="molecule type" value="Genomic_DNA"/>
</dbReference>
<dbReference type="InterPro" id="IPR051083">
    <property type="entry name" value="GrpII_Intron_Splice-Mob/Def"/>
</dbReference>
<organism evidence="3 5">
    <name type="scientific">Planococcus lenghuensis</name>
    <dbReference type="NCBI Taxonomy" id="2213202"/>
    <lineage>
        <taxon>Bacteria</taxon>
        <taxon>Bacillati</taxon>
        <taxon>Bacillota</taxon>
        <taxon>Bacilli</taxon>
        <taxon>Bacillales</taxon>
        <taxon>Caryophanaceae</taxon>
        <taxon>Planococcus</taxon>
    </lineage>
</organism>
<protein>
    <submittedName>
        <fullName evidence="3">Group II intron reverse transcriptase/maturase</fullName>
    </submittedName>
</protein>
<dbReference type="PANTHER" id="PTHR34047:SF8">
    <property type="entry name" value="PROTEIN YKFC"/>
    <property type="match status" value="1"/>
</dbReference>
<dbReference type="NCBIfam" id="TIGR04416">
    <property type="entry name" value="group_II_RT_mat"/>
    <property type="match status" value="1"/>
</dbReference>
<accession>A0A1Q2L3A0</accession>
<geneLocation type="plasmid" evidence="4 5">
    <name>unnamed1</name>
</geneLocation>
<dbReference type="CDD" id="cd01651">
    <property type="entry name" value="RT_G2_intron"/>
    <property type="match status" value="1"/>
</dbReference>
<evidence type="ECO:0000313" key="2">
    <source>
        <dbReference type="EMBL" id="AQQ54651.1"/>
    </source>
</evidence>
<feature type="domain" description="Reverse transcriptase" evidence="1">
    <location>
        <begin position="79"/>
        <end position="337"/>
    </location>
</feature>
<dbReference type="InterPro" id="IPR043502">
    <property type="entry name" value="DNA/RNA_pol_sf"/>
</dbReference>
<dbReference type="InterPro" id="IPR030931">
    <property type="entry name" value="Group_II_RT_mat"/>
</dbReference>
<dbReference type="InterPro" id="IPR003615">
    <property type="entry name" value="HNH_nuc"/>
</dbReference>
<evidence type="ECO:0000313" key="5">
    <source>
        <dbReference type="Proteomes" id="UP000188184"/>
    </source>
</evidence>
<dbReference type="PROSITE" id="PS50878">
    <property type="entry name" value="RT_POL"/>
    <property type="match status" value="1"/>
</dbReference>
<gene>
    <name evidence="2" type="ORF">B0X71_17105</name>
    <name evidence="3" type="ORF">B0X71_18635</name>
    <name evidence="4" type="ORF">B0X71_19520</name>
</gene>
<evidence type="ECO:0000313" key="4">
    <source>
        <dbReference type="EMBL" id="AQQ55363.1"/>
    </source>
</evidence>
<dbReference type="Proteomes" id="UP000188184">
    <property type="component" value="Chromosome"/>
</dbReference>
<keyword evidence="4" id="KW-0614">Plasmid</keyword>
<dbReference type="GO" id="GO:0003964">
    <property type="term" value="F:RNA-directed DNA polymerase activity"/>
    <property type="evidence" value="ECO:0007669"/>
    <property type="project" value="UniProtKB-KW"/>
</dbReference>
<dbReference type="Gene3D" id="1.10.30.50">
    <property type="match status" value="1"/>
</dbReference>
<dbReference type="InterPro" id="IPR043128">
    <property type="entry name" value="Rev_trsase/Diguanyl_cyclase"/>
</dbReference>
<keyword evidence="3" id="KW-0695">RNA-directed DNA polymerase</keyword>
<dbReference type="Pfam" id="PF00078">
    <property type="entry name" value="RVT_1"/>
    <property type="match status" value="1"/>
</dbReference>